<keyword evidence="2" id="KW-1185">Reference proteome</keyword>
<dbReference type="CTD" id="20242016"/>
<accession>V4AXH5</accession>
<name>V4AXH5_LOTGI</name>
<dbReference type="GeneID" id="20242016"/>
<organism evidence="1 2">
    <name type="scientific">Lottia gigantea</name>
    <name type="common">Giant owl limpet</name>
    <dbReference type="NCBI Taxonomy" id="225164"/>
    <lineage>
        <taxon>Eukaryota</taxon>
        <taxon>Metazoa</taxon>
        <taxon>Spiralia</taxon>
        <taxon>Lophotrochozoa</taxon>
        <taxon>Mollusca</taxon>
        <taxon>Gastropoda</taxon>
        <taxon>Patellogastropoda</taxon>
        <taxon>Lottioidea</taxon>
        <taxon>Lottiidae</taxon>
        <taxon>Lottia</taxon>
    </lineage>
</organism>
<gene>
    <name evidence="1" type="ORF">LOTGIDRAFT_172168</name>
</gene>
<sequence length="103" mass="12070">MGVPKNNEKEKTMEMWYICRFLSPKNSNLGVNDSQMERGEEICVERPIAAERNEEICVERQIVEEMEEKNEDRDEEVKDADENMNHAEKIDIRDIAGHVSLFL</sequence>
<dbReference type="KEGG" id="lgi:LOTGIDRAFT_172168"/>
<evidence type="ECO:0000313" key="1">
    <source>
        <dbReference type="EMBL" id="ESP02288.1"/>
    </source>
</evidence>
<dbReference type="AlphaFoldDB" id="V4AXH5"/>
<dbReference type="Proteomes" id="UP000030746">
    <property type="component" value="Unassembled WGS sequence"/>
</dbReference>
<dbReference type="EMBL" id="KB200294">
    <property type="protein sequence ID" value="ESP02288.1"/>
    <property type="molecule type" value="Genomic_DNA"/>
</dbReference>
<evidence type="ECO:0000313" key="2">
    <source>
        <dbReference type="Proteomes" id="UP000030746"/>
    </source>
</evidence>
<dbReference type="RefSeq" id="XP_009046996.1">
    <property type="nucleotide sequence ID" value="XM_009048748.1"/>
</dbReference>
<protein>
    <submittedName>
        <fullName evidence="1">Uncharacterized protein</fullName>
    </submittedName>
</protein>
<dbReference type="HOGENOM" id="CLU_2266774_0_0_1"/>
<proteinExistence type="predicted"/>
<reference evidence="1 2" key="1">
    <citation type="journal article" date="2013" name="Nature">
        <title>Insights into bilaterian evolution from three spiralian genomes.</title>
        <authorList>
            <person name="Simakov O."/>
            <person name="Marletaz F."/>
            <person name="Cho S.J."/>
            <person name="Edsinger-Gonzales E."/>
            <person name="Havlak P."/>
            <person name="Hellsten U."/>
            <person name="Kuo D.H."/>
            <person name="Larsson T."/>
            <person name="Lv J."/>
            <person name="Arendt D."/>
            <person name="Savage R."/>
            <person name="Osoegawa K."/>
            <person name="de Jong P."/>
            <person name="Grimwood J."/>
            <person name="Chapman J.A."/>
            <person name="Shapiro H."/>
            <person name="Aerts A."/>
            <person name="Otillar R.P."/>
            <person name="Terry A.Y."/>
            <person name="Boore J.L."/>
            <person name="Grigoriev I.V."/>
            <person name="Lindberg D.R."/>
            <person name="Seaver E.C."/>
            <person name="Weisblat D.A."/>
            <person name="Putnam N.H."/>
            <person name="Rokhsar D.S."/>
        </authorList>
    </citation>
    <scope>NUCLEOTIDE SEQUENCE [LARGE SCALE GENOMIC DNA]</scope>
</reference>